<protein>
    <submittedName>
        <fullName evidence="3">Arylesterase</fullName>
    </submittedName>
</protein>
<dbReference type="SUPFAM" id="SSF52266">
    <property type="entry name" value="SGNH hydrolase"/>
    <property type="match status" value="1"/>
</dbReference>
<evidence type="ECO:0000259" key="2">
    <source>
        <dbReference type="Pfam" id="PF13472"/>
    </source>
</evidence>
<evidence type="ECO:0000256" key="1">
    <source>
        <dbReference type="SAM" id="SignalP"/>
    </source>
</evidence>
<dbReference type="EMBL" id="JANIGO010000002">
    <property type="protein sequence ID" value="MCQ8896205.1"/>
    <property type="molecule type" value="Genomic_DNA"/>
</dbReference>
<gene>
    <name evidence="3" type="ORF">NQT62_07115</name>
</gene>
<keyword evidence="1" id="KW-0732">Signal</keyword>
<name>A0ABT1WFB6_9BURK</name>
<feature type="domain" description="SGNH hydrolase-type esterase" evidence="2">
    <location>
        <begin position="42"/>
        <end position="200"/>
    </location>
</feature>
<dbReference type="InterPro" id="IPR051532">
    <property type="entry name" value="Ester_Hydrolysis_Enzymes"/>
</dbReference>
<dbReference type="CDD" id="cd01822">
    <property type="entry name" value="Lysophospholipase_L1_like"/>
    <property type="match status" value="1"/>
</dbReference>
<reference evidence="3 4" key="1">
    <citation type="submission" date="2022-07" db="EMBL/GenBank/DDBJ databases">
        <authorList>
            <person name="Xamxidin M."/>
            <person name="Wu M."/>
        </authorList>
    </citation>
    <scope>NUCLEOTIDE SEQUENCE [LARGE SCALE GENOMIC DNA]</scope>
    <source>
        <strain evidence="3 4">NBRC 111650</strain>
    </source>
</reference>
<dbReference type="RefSeq" id="WP_256763969.1">
    <property type="nucleotide sequence ID" value="NZ_JANIGO010000002.1"/>
</dbReference>
<keyword evidence="4" id="KW-1185">Reference proteome</keyword>
<comment type="caution">
    <text evidence="3">The sequence shown here is derived from an EMBL/GenBank/DDBJ whole genome shotgun (WGS) entry which is preliminary data.</text>
</comment>
<dbReference type="Pfam" id="PF13472">
    <property type="entry name" value="Lipase_GDSL_2"/>
    <property type="match status" value="1"/>
</dbReference>
<dbReference type="PANTHER" id="PTHR30383">
    <property type="entry name" value="THIOESTERASE 1/PROTEASE 1/LYSOPHOSPHOLIPASE L1"/>
    <property type="match status" value="1"/>
</dbReference>
<dbReference type="Gene3D" id="3.40.50.1110">
    <property type="entry name" value="SGNH hydrolase"/>
    <property type="match status" value="1"/>
</dbReference>
<sequence>MSAKQVLWVSLFTLYFSGWSATNVQAANGNTRTAGQACHILVMGDSLSAAYGLPVEQGWVALMERRLKQKFPHCQLTNASISGETTAGGKTRLPALLRQHKPTQVILELGANDGLRGLPIETMKNNLASMIDMARRARAQTVLVGMQIPPNYGPAYSRRFGETFTELARQNKLPLVPFLLDGFAQNPDAFQADGIHPNAASQPRMVDNVWPALAGMLNR</sequence>
<dbReference type="Proteomes" id="UP001204142">
    <property type="component" value="Unassembled WGS sequence"/>
</dbReference>
<proteinExistence type="predicted"/>
<dbReference type="PANTHER" id="PTHR30383:SF24">
    <property type="entry name" value="THIOESTERASE 1_PROTEASE 1_LYSOPHOSPHOLIPASE L1"/>
    <property type="match status" value="1"/>
</dbReference>
<accession>A0ABT1WFB6</accession>
<feature type="signal peptide" evidence="1">
    <location>
        <begin position="1"/>
        <end position="26"/>
    </location>
</feature>
<dbReference type="InterPro" id="IPR036514">
    <property type="entry name" value="SGNH_hydro_sf"/>
</dbReference>
<evidence type="ECO:0000313" key="3">
    <source>
        <dbReference type="EMBL" id="MCQ8896205.1"/>
    </source>
</evidence>
<organism evidence="3 4">
    <name type="scientific">Limnobacter humi</name>
    <dbReference type="NCBI Taxonomy" id="1778671"/>
    <lineage>
        <taxon>Bacteria</taxon>
        <taxon>Pseudomonadati</taxon>
        <taxon>Pseudomonadota</taxon>
        <taxon>Betaproteobacteria</taxon>
        <taxon>Burkholderiales</taxon>
        <taxon>Burkholderiaceae</taxon>
        <taxon>Limnobacter</taxon>
    </lineage>
</organism>
<dbReference type="InterPro" id="IPR013830">
    <property type="entry name" value="SGNH_hydro"/>
</dbReference>
<evidence type="ECO:0000313" key="4">
    <source>
        <dbReference type="Proteomes" id="UP001204142"/>
    </source>
</evidence>
<feature type="chain" id="PRO_5045720680" evidence="1">
    <location>
        <begin position="27"/>
        <end position="219"/>
    </location>
</feature>